<dbReference type="SUPFAM" id="SSF54001">
    <property type="entry name" value="Cysteine proteinases"/>
    <property type="match status" value="1"/>
</dbReference>
<reference evidence="4" key="1">
    <citation type="submission" date="2016-10" db="EMBL/GenBank/DDBJ databases">
        <authorList>
            <person name="Varghese N."/>
            <person name="Submissions S."/>
        </authorList>
    </citation>
    <scope>NUCLEOTIDE SEQUENCE [LARGE SCALE GENOMIC DNA]</scope>
    <source>
        <strain evidence="4">DSM 241</strain>
    </source>
</reference>
<feature type="transmembrane region" description="Helical" evidence="1">
    <location>
        <begin position="25"/>
        <end position="42"/>
    </location>
</feature>
<dbReference type="InterPro" id="IPR025403">
    <property type="entry name" value="TgpA-like_C"/>
</dbReference>
<feature type="transmembrane region" description="Helical" evidence="1">
    <location>
        <begin position="561"/>
        <end position="585"/>
    </location>
</feature>
<dbReference type="Pfam" id="PF01841">
    <property type="entry name" value="Transglut_core"/>
    <property type="match status" value="1"/>
</dbReference>
<evidence type="ECO:0000259" key="2">
    <source>
        <dbReference type="SMART" id="SM00460"/>
    </source>
</evidence>
<dbReference type="InterPro" id="IPR038765">
    <property type="entry name" value="Papain-like_cys_pep_sf"/>
</dbReference>
<dbReference type="InterPro" id="IPR021878">
    <property type="entry name" value="TgpA_N"/>
</dbReference>
<keyword evidence="1" id="KW-0812">Transmembrane</keyword>
<evidence type="ECO:0000313" key="4">
    <source>
        <dbReference type="Proteomes" id="UP000199256"/>
    </source>
</evidence>
<dbReference type="PANTHER" id="PTHR42736">
    <property type="entry name" value="PROTEIN-GLUTAMINE GAMMA-GLUTAMYLTRANSFERASE"/>
    <property type="match status" value="1"/>
</dbReference>
<dbReference type="Pfam" id="PF13559">
    <property type="entry name" value="DUF4129"/>
    <property type="match status" value="1"/>
</dbReference>
<dbReference type="AlphaFoldDB" id="A0A1H7FMT5"/>
<keyword evidence="1" id="KW-0472">Membrane</keyword>
<feature type="transmembrane region" description="Helical" evidence="1">
    <location>
        <begin position="120"/>
        <end position="137"/>
    </location>
</feature>
<dbReference type="Gene3D" id="3.10.620.30">
    <property type="match status" value="1"/>
</dbReference>
<dbReference type="RefSeq" id="WP_090249909.1">
    <property type="nucleotide sequence ID" value="NZ_FOAA01000001.1"/>
</dbReference>
<name>A0A1H7FMT5_9GAMM</name>
<dbReference type="Pfam" id="PF11992">
    <property type="entry name" value="TgpA_N"/>
    <property type="match status" value="1"/>
</dbReference>
<dbReference type="STRING" id="1396821.SAMN05444515_101289"/>
<dbReference type="InterPro" id="IPR002931">
    <property type="entry name" value="Transglutaminase-like"/>
</dbReference>
<evidence type="ECO:0000256" key="1">
    <source>
        <dbReference type="SAM" id="Phobius"/>
    </source>
</evidence>
<accession>A0A1H7FMT5</accession>
<evidence type="ECO:0000313" key="3">
    <source>
        <dbReference type="EMBL" id="SEK27406.1"/>
    </source>
</evidence>
<dbReference type="OrthoDB" id="9804872at2"/>
<dbReference type="EMBL" id="FOAA01000001">
    <property type="protein sequence ID" value="SEK27406.1"/>
    <property type="molecule type" value="Genomic_DNA"/>
</dbReference>
<dbReference type="Proteomes" id="UP000199256">
    <property type="component" value="Unassembled WGS sequence"/>
</dbReference>
<feature type="transmembrane region" description="Helical" evidence="1">
    <location>
        <begin position="73"/>
        <end position="92"/>
    </location>
</feature>
<organism evidence="3 4">
    <name type="scientific">Ectothiorhodospira marina</name>
    <dbReference type="NCBI Taxonomy" id="1396821"/>
    <lineage>
        <taxon>Bacteria</taxon>
        <taxon>Pseudomonadati</taxon>
        <taxon>Pseudomonadota</taxon>
        <taxon>Gammaproteobacteria</taxon>
        <taxon>Chromatiales</taxon>
        <taxon>Ectothiorhodospiraceae</taxon>
        <taxon>Ectothiorhodospira</taxon>
    </lineage>
</organism>
<gene>
    <name evidence="3" type="ORF">SAMN05444515_101289</name>
</gene>
<feature type="transmembrane region" description="Helical" evidence="1">
    <location>
        <begin position="143"/>
        <end position="162"/>
    </location>
</feature>
<keyword evidence="1" id="KW-1133">Transmembrane helix</keyword>
<keyword evidence="4" id="KW-1185">Reference proteome</keyword>
<dbReference type="InterPro" id="IPR052901">
    <property type="entry name" value="Bact_TGase-like"/>
</dbReference>
<proteinExistence type="predicted"/>
<sequence length="675" mass="76682">MRLFTPRNPTSTQPREERLPQRSNALPWLIFALCFAMLPHLFNQPPWVVAMAALAMGWRALAHWGRMPMPGRWLLVMLTLIGTGLVVTQYGTLFGRDAGVALLILMTGLKLLETRGFRDAMLGVFLGYFVVITNFFYSQEIPLALYMVAAVFTTTAAMVRLNAGDGAQPWRESLSLAGVMLAQALPLMIILFLLFPRLPGPLWGMPQEESAGVTGLSDSMSPGSISELLQSDAPAFRVSFAGEIPGQNLRYWRGPVFWEYDGRTWRFGRDRGEVPPQPVAIEEDRTFTYTVNLEPHDGRWLLALDVPLTTPQDARMTADHDLVSRQPVRSLIQYSVTSLPDLPLEPVLSDGRRRAALALPDNTAPRARALARDWREAHEEDGAVVAAALRHFNQEPFFYTLSPPRLPRDPVDQFLFESRAGFCEHYASAFVVLMRAAGIPARVVTGYQGGEYNRMGDYLLVRQSDAHAWAEVWLENRGWVRFDPTAAVAPERIEQGVRAALSDDAGLPDYMLRSLDWGAIRLQLELWRDSLDYYWSGWVLAFGPERQAELLERLGLGRLDWRGMITLMVVLIGLVVLVFAAIFLWRNRLPVADPLSLVYRRFCRRLGRRGMTRAPHEPPMAFAQRVSRERPDLAEPVMAFTQEYVALRYGSRPDPERFRRLRRLLREVRPRRTRQ</sequence>
<protein>
    <recommendedName>
        <fullName evidence="2">Transglutaminase-like domain-containing protein</fullName>
    </recommendedName>
</protein>
<dbReference type="PANTHER" id="PTHR42736:SF1">
    <property type="entry name" value="PROTEIN-GLUTAMINE GAMMA-GLUTAMYLTRANSFERASE"/>
    <property type="match status" value="1"/>
</dbReference>
<dbReference type="SMART" id="SM00460">
    <property type="entry name" value="TGc"/>
    <property type="match status" value="1"/>
</dbReference>
<feature type="domain" description="Transglutaminase-like" evidence="2">
    <location>
        <begin position="415"/>
        <end position="486"/>
    </location>
</feature>
<feature type="transmembrane region" description="Helical" evidence="1">
    <location>
        <begin position="174"/>
        <end position="195"/>
    </location>
</feature>